<sequence length="279" mass="30272">MTKKPIIPLAGGIGLLLGVTLLCWQKPTPAGMVHDGSSSSSKSVNKRTTSTVSTENLLERLATYAENNESFDRETFATLMAKLLQLDANAAARFAESLPAGQARDEALRRLARGLAARDPERAEQWASSLSDMTERSSALGDVCFQISQTDPGEAVRKYEHHHLDGTSSLQLDTLVQQWAGQDFSAAAAWTLARSAGQQREQLCTRLAIVQSATDPENAARLVLEQIPEGSNQTEALISVVNQWASRDRESASTWVALFPAGPLKERAENELSQPGSLR</sequence>
<organism evidence="2 3">
    <name type="scientific">Luteolibacter soli</name>
    <dbReference type="NCBI Taxonomy" id="3135280"/>
    <lineage>
        <taxon>Bacteria</taxon>
        <taxon>Pseudomonadati</taxon>
        <taxon>Verrucomicrobiota</taxon>
        <taxon>Verrucomicrobiia</taxon>
        <taxon>Verrucomicrobiales</taxon>
        <taxon>Verrucomicrobiaceae</taxon>
        <taxon>Luteolibacter</taxon>
    </lineage>
</organism>
<evidence type="ECO:0008006" key="4">
    <source>
        <dbReference type="Google" id="ProtNLM"/>
    </source>
</evidence>
<name>A0ABU9AYF5_9BACT</name>
<feature type="compositionally biased region" description="Low complexity" evidence="1">
    <location>
        <begin position="37"/>
        <end position="51"/>
    </location>
</feature>
<proteinExistence type="predicted"/>
<dbReference type="EMBL" id="JBBUKT010000006">
    <property type="protein sequence ID" value="MEK7952022.1"/>
    <property type="molecule type" value="Genomic_DNA"/>
</dbReference>
<dbReference type="Proteomes" id="UP001371305">
    <property type="component" value="Unassembled WGS sequence"/>
</dbReference>
<dbReference type="RefSeq" id="WP_341405782.1">
    <property type="nucleotide sequence ID" value="NZ_JBBUKT010000006.1"/>
</dbReference>
<accession>A0ABU9AYF5</accession>
<evidence type="ECO:0000313" key="2">
    <source>
        <dbReference type="EMBL" id="MEK7952022.1"/>
    </source>
</evidence>
<comment type="caution">
    <text evidence="2">The sequence shown here is derived from an EMBL/GenBank/DDBJ whole genome shotgun (WGS) entry which is preliminary data.</text>
</comment>
<evidence type="ECO:0000313" key="3">
    <source>
        <dbReference type="Proteomes" id="UP001371305"/>
    </source>
</evidence>
<keyword evidence="3" id="KW-1185">Reference proteome</keyword>
<gene>
    <name evidence="2" type="ORF">WKV53_16020</name>
</gene>
<protein>
    <recommendedName>
        <fullName evidence="4">HEAT repeat domain-containing protein</fullName>
    </recommendedName>
</protein>
<evidence type="ECO:0000256" key="1">
    <source>
        <dbReference type="SAM" id="MobiDB-lite"/>
    </source>
</evidence>
<feature type="region of interest" description="Disordered" evidence="1">
    <location>
        <begin position="32"/>
        <end position="51"/>
    </location>
</feature>
<reference evidence="2 3" key="1">
    <citation type="submission" date="2024-04" db="EMBL/GenBank/DDBJ databases">
        <title>Luteolibacter sp. isolated from soil.</title>
        <authorList>
            <person name="An J."/>
        </authorList>
    </citation>
    <scope>NUCLEOTIDE SEQUENCE [LARGE SCALE GENOMIC DNA]</scope>
    <source>
        <strain evidence="2 3">Y139</strain>
    </source>
</reference>